<dbReference type="InterPro" id="IPR006620">
    <property type="entry name" value="Pro_4_hyd_alph"/>
</dbReference>
<dbReference type="PANTHER" id="PTHR10869">
    <property type="entry name" value="PROLYL 4-HYDROXYLASE ALPHA SUBUNIT"/>
    <property type="match status" value="1"/>
</dbReference>
<evidence type="ECO:0000256" key="1">
    <source>
        <dbReference type="ARBA" id="ARBA00001961"/>
    </source>
</evidence>
<dbReference type="GO" id="GO:0016020">
    <property type="term" value="C:membrane"/>
    <property type="evidence" value="ECO:0007669"/>
    <property type="project" value="UniProtKB-SubCell"/>
</dbReference>
<comment type="subcellular location">
    <subcellularLocation>
        <location evidence="3">Endomembrane system</location>
    </subcellularLocation>
    <subcellularLocation>
        <location evidence="2">Membrane</location>
        <topology evidence="2">Single-pass membrane protein</topology>
    </subcellularLocation>
</comment>
<keyword evidence="6" id="KW-0223">Dioxygenase</keyword>
<dbReference type="AlphaFoldDB" id="A0AB34JH41"/>
<dbReference type="InterPro" id="IPR003582">
    <property type="entry name" value="ShKT_dom"/>
</dbReference>
<dbReference type="InterPro" id="IPR045054">
    <property type="entry name" value="P4HA-like"/>
</dbReference>
<evidence type="ECO:0000256" key="6">
    <source>
        <dbReference type="ARBA" id="ARBA00022964"/>
    </source>
</evidence>
<keyword evidence="4" id="KW-0812">Transmembrane</keyword>
<protein>
    <recommendedName>
        <fullName evidence="12">Fe2OG dioxygenase domain-containing protein</fullName>
    </recommendedName>
</protein>
<keyword evidence="5" id="KW-0479">Metal-binding</keyword>
<evidence type="ECO:0000259" key="12">
    <source>
        <dbReference type="PROSITE" id="PS51471"/>
    </source>
</evidence>
<dbReference type="InterPro" id="IPR005123">
    <property type="entry name" value="Oxoglu/Fe-dep_dioxygenase_dom"/>
</dbReference>
<evidence type="ECO:0000256" key="11">
    <source>
        <dbReference type="SAM" id="MobiDB-lite"/>
    </source>
</evidence>
<dbReference type="InterPro" id="IPR044862">
    <property type="entry name" value="Pro_4_hyd_alph_FE2OG_OXY"/>
</dbReference>
<organism evidence="13 14">
    <name type="scientific">Prymnesium parvum</name>
    <name type="common">Toxic golden alga</name>
    <dbReference type="NCBI Taxonomy" id="97485"/>
    <lineage>
        <taxon>Eukaryota</taxon>
        <taxon>Haptista</taxon>
        <taxon>Haptophyta</taxon>
        <taxon>Prymnesiophyceae</taxon>
        <taxon>Prymnesiales</taxon>
        <taxon>Prymnesiaceae</taxon>
        <taxon>Prymnesium</taxon>
    </lineage>
</organism>
<dbReference type="Pfam" id="PF13640">
    <property type="entry name" value="2OG-FeII_Oxy_3"/>
    <property type="match status" value="1"/>
</dbReference>
<comment type="caution">
    <text evidence="13">The sequence shown here is derived from an EMBL/GenBank/DDBJ whole genome shotgun (WGS) entry which is preliminary data.</text>
</comment>
<evidence type="ECO:0000256" key="4">
    <source>
        <dbReference type="ARBA" id="ARBA00022692"/>
    </source>
</evidence>
<evidence type="ECO:0000313" key="13">
    <source>
        <dbReference type="EMBL" id="KAL1521325.1"/>
    </source>
</evidence>
<dbReference type="Proteomes" id="UP001515480">
    <property type="component" value="Unassembled WGS sequence"/>
</dbReference>
<dbReference type="SMART" id="SM00254">
    <property type="entry name" value="ShKT"/>
    <property type="match status" value="5"/>
</dbReference>
<dbReference type="Pfam" id="PF01549">
    <property type="entry name" value="ShK"/>
    <property type="match status" value="5"/>
</dbReference>
<evidence type="ECO:0000256" key="8">
    <source>
        <dbReference type="ARBA" id="ARBA00023002"/>
    </source>
</evidence>
<evidence type="ECO:0000313" key="14">
    <source>
        <dbReference type="Proteomes" id="UP001515480"/>
    </source>
</evidence>
<dbReference type="EMBL" id="JBGBPQ010000007">
    <property type="protein sequence ID" value="KAL1521325.1"/>
    <property type="molecule type" value="Genomic_DNA"/>
</dbReference>
<dbReference type="PANTHER" id="PTHR10869:SF246">
    <property type="entry name" value="TRANSMEMBRANE PROLYL 4-HYDROXYLASE"/>
    <property type="match status" value="1"/>
</dbReference>
<proteinExistence type="predicted"/>
<evidence type="ECO:0000256" key="3">
    <source>
        <dbReference type="ARBA" id="ARBA00004308"/>
    </source>
</evidence>
<name>A0AB34JH41_PRYPA</name>
<evidence type="ECO:0000256" key="5">
    <source>
        <dbReference type="ARBA" id="ARBA00022723"/>
    </source>
</evidence>
<dbReference type="SMART" id="SM00702">
    <property type="entry name" value="P4Hc"/>
    <property type="match status" value="1"/>
</dbReference>
<feature type="region of interest" description="Disordered" evidence="11">
    <location>
        <begin position="14"/>
        <end position="38"/>
    </location>
</feature>
<feature type="domain" description="Fe2OG dioxygenase" evidence="12">
    <location>
        <begin position="525"/>
        <end position="654"/>
    </location>
</feature>
<dbReference type="GO" id="GO:0005506">
    <property type="term" value="F:iron ion binding"/>
    <property type="evidence" value="ECO:0007669"/>
    <property type="project" value="InterPro"/>
</dbReference>
<feature type="region of interest" description="Disordered" evidence="11">
    <location>
        <begin position="80"/>
        <end position="115"/>
    </location>
</feature>
<keyword evidence="10" id="KW-0472">Membrane</keyword>
<evidence type="ECO:0000256" key="10">
    <source>
        <dbReference type="ARBA" id="ARBA00023136"/>
    </source>
</evidence>
<keyword evidence="14" id="KW-1185">Reference proteome</keyword>
<keyword evidence="7" id="KW-1133">Transmembrane helix</keyword>
<gene>
    <name evidence="13" type="ORF">AB1Y20_020992</name>
</gene>
<dbReference type="GO" id="GO:0031418">
    <property type="term" value="F:L-ascorbic acid binding"/>
    <property type="evidence" value="ECO:0007669"/>
    <property type="project" value="InterPro"/>
</dbReference>
<dbReference type="PROSITE" id="PS51471">
    <property type="entry name" value="FE2OG_OXY"/>
    <property type="match status" value="1"/>
</dbReference>
<sequence>MRFPVLVVRSILPPQPSPTAAAMGKRSEHKHTADPSRRTEAAAAAKLRTGATTKSASTPWQQHLLSAALLLVAIAASFSLSPRGPPPPAVDPPGSDRSRAVLPREQPPVKTESAECAGWARDGECENNAPFMRQHCPSSCARGGGRSPAQQPAKKKKKKSADTYAECRSWASVGECESNPAFMLKECASACAGEAEDEVEDIHQDCAAWVKDGECYRNPAFMLQQCRKSCSEFARHNDAILQDTSDTCVNFALTGGCETNAKKASTECRASCHIQRICGNHTETVVCSKALRCEALMDKDAACEQRAKAGECHAQAPHMLKNCLKSCSEQDVAGLMRFHLPHKRTILSPLIDLPGPQPRRAGFYATPPGKRNDEVDALQLCAPHAAGSFGARLAALRGRALERLAWRRHHWAAWKLAAPANKRQTPRVPHLFTQHADEPHSSRVVTVQHVAFSPRIRYLHRLLSKEECEHVIQLASPLFSRSPVRGSVTRVRTSTTAMLGGSRDGAVVSRIRQRIARFSGYPVDHIEPLQVVRYEQGQKYEGHHDFFDVCDLEDKVSSGRRRVQMEYASDGDRGVPRRSKVTFLIYLNDMPEGETGGGTGFPELNIEVAPQQGSAIAFNDCFDNGHEDGRSLHQAQPPVLPGTVKMAINAWIRSHPVYHAMSASF</sequence>
<reference evidence="13 14" key="1">
    <citation type="journal article" date="2024" name="Science">
        <title>Giant polyketide synthase enzymes in the biosynthesis of giant marine polyether toxins.</title>
        <authorList>
            <person name="Fallon T.R."/>
            <person name="Shende V.V."/>
            <person name="Wierzbicki I.H."/>
            <person name="Pendleton A.L."/>
            <person name="Watervoot N.F."/>
            <person name="Auber R.P."/>
            <person name="Gonzalez D.J."/>
            <person name="Wisecaver J.H."/>
            <person name="Moore B.S."/>
        </authorList>
    </citation>
    <scope>NUCLEOTIDE SEQUENCE [LARGE SCALE GENOMIC DNA]</scope>
    <source>
        <strain evidence="13 14">12B1</strain>
    </source>
</reference>
<evidence type="ECO:0000256" key="7">
    <source>
        <dbReference type="ARBA" id="ARBA00022989"/>
    </source>
</evidence>
<keyword evidence="9" id="KW-0408">Iron</keyword>
<accession>A0AB34JH41</accession>
<evidence type="ECO:0000256" key="2">
    <source>
        <dbReference type="ARBA" id="ARBA00004167"/>
    </source>
</evidence>
<keyword evidence="8" id="KW-0560">Oxidoreductase</keyword>
<comment type="cofactor">
    <cofactor evidence="1">
        <name>L-ascorbate</name>
        <dbReference type="ChEBI" id="CHEBI:38290"/>
    </cofactor>
</comment>
<dbReference type="GO" id="GO:0004656">
    <property type="term" value="F:procollagen-proline 4-dioxygenase activity"/>
    <property type="evidence" value="ECO:0007669"/>
    <property type="project" value="TreeGrafter"/>
</dbReference>
<dbReference type="GO" id="GO:0005783">
    <property type="term" value="C:endoplasmic reticulum"/>
    <property type="evidence" value="ECO:0007669"/>
    <property type="project" value="TreeGrafter"/>
</dbReference>
<dbReference type="Gene3D" id="2.60.120.620">
    <property type="entry name" value="q2cbj1_9rhob like domain"/>
    <property type="match status" value="1"/>
</dbReference>
<evidence type="ECO:0000256" key="9">
    <source>
        <dbReference type="ARBA" id="ARBA00023004"/>
    </source>
</evidence>